<dbReference type="STRING" id="119224.AKK44_02300"/>
<keyword evidence="3" id="KW-0812">Transmembrane</keyword>
<feature type="domain" description="Mannosyl-glycoprotein endo-beta-N-acetylglucosamidase-like" evidence="4">
    <location>
        <begin position="37"/>
        <end position="189"/>
    </location>
</feature>
<evidence type="ECO:0000256" key="1">
    <source>
        <dbReference type="ARBA" id="ARBA00010266"/>
    </source>
</evidence>
<evidence type="ECO:0000256" key="2">
    <source>
        <dbReference type="ARBA" id="ARBA00022801"/>
    </source>
</evidence>
<dbReference type="Gene3D" id="1.10.530.10">
    <property type="match status" value="1"/>
</dbReference>
<sequence length="192" mass="21861">MRSRLKLSYFLGLMFFFVVMILAPLIANARPLVANQDIKVGYSEAAFTALLSKEVKPLAQAYGIKPSVLMGQVILETNYGKTLLASRYHNLLTLPARPGQASVVLRRHKDSTRQEAFAVYRNRDAALRDYLLSLRLGKGDNKKLYQHLAREKNYKKAANALQTYRYPEDTTYANRLIQVIESEGLTRYDSKN</sequence>
<keyword evidence="3" id="KW-0472">Membrane</keyword>
<evidence type="ECO:0000313" key="6">
    <source>
        <dbReference type="Proteomes" id="UP000049578"/>
    </source>
</evidence>
<keyword evidence="2" id="KW-0378">Hydrolase</keyword>
<dbReference type="RefSeq" id="WP_054278340.1">
    <property type="nucleotide sequence ID" value="NZ_LHQM01000008.1"/>
</dbReference>
<dbReference type="PANTHER" id="PTHR33308:SF9">
    <property type="entry name" value="PEPTIDOGLYCAN HYDROLASE FLGJ"/>
    <property type="match status" value="1"/>
</dbReference>
<dbReference type="AlphaFoldDB" id="A0A0P6S8L7"/>
<dbReference type="Proteomes" id="UP000049578">
    <property type="component" value="Unassembled WGS sequence"/>
</dbReference>
<dbReference type="GO" id="GO:0004040">
    <property type="term" value="F:amidase activity"/>
    <property type="evidence" value="ECO:0007669"/>
    <property type="project" value="InterPro"/>
</dbReference>
<evidence type="ECO:0000259" key="4">
    <source>
        <dbReference type="SMART" id="SM00047"/>
    </source>
</evidence>
<keyword evidence="3" id="KW-1133">Transmembrane helix</keyword>
<evidence type="ECO:0000256" key="3">
    <source>
        <dbReference type="SAM" id="Phobius"/>
    </source>
</evidence>
<dbReference type="InterPro" id="IPR002901">
    <property type="entry name" value="MGlyc_endo_b_GlcNAc-like_dom"/>
</dbReference>
<proteinExistence type="inferred from homology"/>
<evidence type="ECO:0000313" key="5">
    <source>
        <dbReference type="EMBL" id="KPJ22838.1"/>
    </source>
</evidence>
<dbReference type="InterPro" id="IPR051056">
    <property type="entry name" value="Glycosyl_Hydrolase_73"/>
</dbReference>
<dbReference type="PANTHER" id="PTHR33308">
    <property type="entry name" value="PEPTIDOGLYCAN HYDROLASE FLGJ"/>
    <property type="match status" value="1"/>
</dbReference>
<comment type="caution">
    <text evidence="5">The sequence shown here is derived from an EMBL/GenBank/DDBJ whole genome shotgun (WGS) entry which is preliminary data.</text>
</comment>
<name>A0A0P6S8L7_9STRE</name>
<dbReference type="SMART" id="SM00047">
    <property type="entry name" value="LYZ2"/>
    <property type="match status" value="1"/>
</dbReference>
<dbReference type="Gene3D" id="4.10.80.30">
    <property type="entry name" value="DNA polymerase, domain 6"/>
    <property type="match status" value="1"/>
</dbReference>
<accession>A0A0P6S8L7</accession>
<protein>
    <submittedName>
        <fullName evidence="5">N-acetylmuramidase</fullName>
    </submittedName>
</protein>
<dbReference type="Pfam" id="PF01832">
    <property type="entry name" value="Glucosaminidase"/>
    <property type="match status" value="1"/>
</dbReference>
<dbReference type="PATRIC" id="fig|119224.3.peg.1682"/>
<gene>
    <name evidence="5" type="ORF">AKK44_02300</name>
</gene>
<organism evidence="5 6">
    <name type="scientific">Streptococcus phocae</name>
    <dbReference type="NCBI Taxonomy" id="119224"/>
    <lineage>
        <taxon>Bacteria</taxon>
        <taxon>Bacillati</taxon>
        <taxon>Bacillota</taxon>
        <taxon>Bacilli</taxon>
        <taxon>Lactobacillales</taxon>
        <taxon>Streptococcaceae</taxon>
        <taxon>Streptococcus</taxon>
    </lineage>
</organism>
<comment type="similarity">
    <text evidence="1">Belongs to the glycosyl hydrolase 73 family.</text>
</comment>
<feature type="transmembrane region" description="Helical" evidence="3">
    <location>
        <begin position="7"/>
        <end position="27"/>
    </location>
</feature>
<dbReference type="EMBL" id="LHQM01000008">
    <property type="protein sequence ID" value="KPJ22838.1"/>
    <property type="molecule type" value="Genomic_DNA"/>
</dbReference>
<keyword evidence="6" id="KW-1185">Reference proteome</keyword>
<reference evidence="5 6" key="1">
    <citation type="submission" date="2015-08" db="EMBL/GenBank/DDBJ databases">
        <title>Genome sequence of Streptococcus phocae subsp. phocae ATCC 51973T isolated from liver specimen obtained from seal.</title>
        <authorList>
            <person name="Avendano-Herrera R."/>
        </authorList>
    </citation>
    <scope>NUCLEOTIDE SEQUENCE [LARGE SCALE GENOMIC DNA]</scope>
    <source>
        <strain evidence="5 6">ATCC 51973</strain>
    </source>
</reference>